<organism evidence="1 2">
    <name type="scientific">Cymbomonas tetramitiformis</name>
    <dbReference type="NCBI Taxonomy" id="36881"/>
    <lineage>
        <taxon>Eukaryota</taxon>
        <taxon>Viridiplantae</taxon>
        <taxon>Chlorophyta</taxon>
        <taxon>Pyramimonadophyceae</taxon>
        <taxon>Pyramimonadales</taxon>
        <taxon>Pyramimonadaceae</taxon>
        <taxon>Cymbomonas</taxon>
    </lineage>
</organism>
<proteinExistence type="predicted"/>
<comment type="caution">
    <text evidence="1">The sequence shown here is derived from an EMBL/GenBank/DDBJ whole genome shotgun (WGS) entry which is preliminary data.</text>
</comment>
<dbReference type="EMBL" id="LGRX02006449">
    <property type="protein sequence ID" value="KAK3276641.1"/>
    <property type="molecule type" value="Genomic_DNA"/>
</dbReference>
<evidence type="ECO:0000313" key="1">
    <source>
        <dbReference type="EMBL" id="KAK3276641.1"/>
    </source>
</evidence>
<gene>
    <name evidence="1" type="ORF">CYMTET_15300</name>
</gene>
<dbReference type="Proteomes" id="UP001190700">
    <property type="component" value="Unassembled WGS sequence"/>
</dbReference>
<accession>A0AAE0GEJ3</accession>
<sequence length="225" mass="25382">MKRGGKLQPGALVSFLKVMKLWNPSSEHPYTNTSLSATSSSAKKKTMCSTICVGHLLELQSPEKYAENYFGVAIAVFPSGKIADGKLKHGLLMSAFGPEELQKVYGVGNVHAFFNGGDTRSLLLSDFVYYFNMEEVVDNSIPYPAFMDTGFHSDARLTHWLSCDDKVVHQLNFHLAPQSGKQFIQLMKQLRSITLRANPIQEEEMELQQMEQEDEEALMQHRAYR</sequence>
<reference evidence="1 2" key="1">
    <citation type="journal article" date="2015" name="Genome Biol. Evol.">
        <title>Comparative Genomics of a Bacterivorous Green Alga Reveals Evolutionary Causalities and Consequences of Phago-Mixotrophic Mode of Nutrition.</title>
        <authorList>
            <person name="Burns J.A."/>
            <person name="Paasch A."/>
            <person name="Narechania A."/>
            <person name="Kim E."/>
        </authorList>
    </citation>
    <scope>NUCLEOTIDE SEQUENCE [LARGE SCALE GENOMIC DNA]</scope>
    <source>
        <strain evidence="1 2">PLY_AMNH</strain>
    </source>
</reference>
<name>A0AAE0GEJ3_9CHLO</name>
<dbReference type="AlphaFoldDB" id="A0AAE0GEJ3"/>
<protein>
    <submittedName>
        <fullName evidence="1">Uncharacterized protein</fullName>
    </submittedName>
</protein>
<evidence type="ECO:0000313" key="2">
    <source>
        <dbReference type="Proteomes" id="UP001190700"/>
    </source>
</evidence>
<keyword evidence="2" id="KW-1185">Reference proteome</keyword>